<gene>
    <name evidence="2" type="ORF">HYFRA_00000651</name>
</gene>
<proteinExistence type="predicted"/>
<evidence type="ECO:0000256" key="1">
    <source>
        <dbReference type="SAM" id="MobiDB-lite"/>
    </source>
</evidence>
<reference evidence="2" key="1">
    <citation type="submission" date="2021-07" db="EMBL/GenBank/DDBJ databases">
        <authorList>
            <person name="Durling M."/>
        </authorList>
    </citation>
    <scope>NUCLEOTIDE SEQUENCE</scope>
</reference>
<organism evidence="2 3">
    <name type="scientific">Hymenoscyphus fraxineus</name>
    <dbReference type="NCBI Taxonomy" id="746836"/>
    <lineage>
        <taxon>Eukaryota</taxon>
        <taxon>Fungi</taxon>
        <taxon>Dikarya</taxon>
        <taxon>Ascomycota</taxon>
        <taxon>Pezizomycotina</taxon>
        <taxon>Leotiomycetes</taxon>
        <taxon>Helotiales</taxon>
        <taxon>Helotiaceae</taxon>
        <taxon>Hymenoscyphus</taxon>
    </lineage>
</organism>
<protein>
    <submittedName>
        <fullName evidence="2">Uncharacterized protein</fullName>
    </submittedName>
</protein>
<feature type="region of interest" description="Disordered" evidence="1">
    <location>
        <begin position="1"/>
        <end position="35"/>
    </location>
</feature>
<evidence type="ECO:0000313" key="2">
    <source>
        <dbReference type="EMBL" id="CAG8958296.1"/>
    </source>
</evidence>
<name>A0A9N9PSQ2_9HELO</name>
<dbReference type="EMBL" id="CAJVRL010000081">
    <property type="protein sequence ID" value="CAG8958296.1"/>
    <property type="molecule type" value="Genomic_DNA"/>
</dbReference>
<comment type="caution">
    <text evidence="2">The sequence shown here is derived from an EMBL/GenBank/DDBJ whole genome shotgun (WGS) entry which is preliminary data.</text>
</comment>
<keyword evidence="3" id="KW-1185">Reference proteome</keyword>
<evidence type="ECO:0000313" key="3">
    <source>
        <dbReference type="Proteomes" id="UP000696280"/>
    </source>
</evidence>
<dbReference type="OrthoDB" id="4733511at2759"/>
<accession>A0A9N9PSQ2</accession>
<sequence>MKTFNQSQKNKHSPNAVYPSSKRLKLSQPEGGSDTRWSFNQKDVFKWYEQNTNQYEGDEIFLPEWRDRLLDWMRRFGHEDPNQKDRIASFERKPHSLHLGLFFQFHPVAAFSLWNVLQACYQLDMNVCGTSEMTDVAIEERRKIVKWRDLLVFDYLESKDIMDTWAKKLLVVLSAAKQNKAEVEKVDMKVDMANRLYTLAQDFQSLENALMTLESVFEKSKDMEECKWMLQLVRRGVGTRLQAVKSISDQTLS</sequence>
<dbReference type="Proteomes" id="UP000696280">
    <property type="component" value="Unassembled WGS sequence"/>
</dbReference>
<dbReference type="AlphaFoldDB" id="A0A9N9PSQ2"/>